<feature type="domain" description="IPT/TIG" evidence="2">
    <location>
        <begin position="165"/>
        <end position="241"/>
    </location>
</feature>
<dbReference type="Pfam" id="PF01833">
    <property type="entry name" value="TIG"/>
    <property type="match status" value="1"/>
</dbReference>
<dbReference type="Proteomes" id="UP001151002">
    <property type="component" value="Unassembled WGS sequence"/>
</dbReference>
<sequence>MRREPLVRNGIAAFAAAALGIVAAAPAPAWAAPATMTLSSTSGPSGGGNSVTATVAAGVLAFPAGTTPVVQFQYNAPTASSCGATAKDEAAIEGTSSTLTAGALTVDPAQVRRLSTTKIAFTVPAGLALVSGQSTSKWNVCVYNNASTTASTLIATSVYSIAQRPAITAILPARGPAAGGQTITVNGSGFSAGTTATIDGAALTGLTLSPGNDSFTAVTPAHIAGSGYALMVRTAGGVASSADPDNDPATADNPILFSFDNSIVVSPNSAPAGSSPYIDIRGQGFDELTFDGSGTPTDANAHVFLVRDVYDPASNRGIQECGEVLVLDDTELICRLDLAADSLDPADGTPLIGVPVAEGTYTVTIVADGTVGATGAETKATIVTSGATFTVGPY</sequence>
<dbReference type="SUPFAM" id="SSF81296">
    <property type="entry name" value="E set domains"/>
    <property type="match status" value="1"/>
</dbReference>
<dbReference type="InterPro" id="IPR013783">
    <property type="entry name" value="Ig-like_fold"/>
</dbReference>
<dbReference type="EMBL" id="JAPNTZ010000025">
    <property type="protein sequence ID" value="MCY1145360.1"/>
    <property type="molecule type" value="Genomic_DNA"/>
</dbReference>
<evidence type="ECO:0000256" key="1">
    <source>
        <dbReference type="SAM" id="SignalP"/>
    </source>
</evidence>
<dbReference type="Gene3D" id="2.60.40.10">
    <property type="entry name" value="Immunoglobulins"/>
    <property type="match status" value="1"/>
</dbReference>
<keyword evidence="4" id="KW-1185">Reference proteome</keyword>
<evidence type="ECO:0000313" key="4">
    <source>
        <dbReference type="Proteomes" id="UP001151002"/>
    </source>
</evidence>
<dbReference type="CDD" id="cd00603">
    <property type="entry name" value="IPT_PCSR"/>
    <property type="match status" value="1"/>
</dbReference>
<proteinExistence type="predicted"/>
<dbReference type="RefSeq" id="WP_267569975.1">
    <property type="nucleotide sequence ID" value="NZ_JAPNTZ010000025.1"/>
</dbReference>
<feature type="signal peptide" evidence="1">
    <location>
        <begin position="1"/>
        <end position="31"/>
    </location>
</feature>
<name>A0ABT4BHQ2_9ACTN</name>
<feature type="chain" id="PRO_5045879061" evidence="1">
    <location>
        <begin position="32"/>
        <end position="394"/>
    </location>
</feature>
<comment type="caution">
    <text evidence="3">The sequence shown here is derived from an EMBL/GenBank/DDBJ whole genome shotgun (WGS) entry which is preliminary data.</text>
</comment>
<dbReference type="InterPro" id="IPR002909">
    <property type="entry name" value="IPT_dom"/>
</dbReference>
<keyword evidence="1" id="KW-0732">Signal</keyword>
<accession>A0ABT4BHQ2</accession>
<evidence type="ECO:0000259" key="2">
    <source>
        <dbReference type="Pfam" id="PF01833"/>
    </source>
</evidence>
<reference evidence="3" key="1">
    <citation type="submission" date="2022-11" db="EMBL/GenBank/DDBJ databases">
        <authorList>
            <person name="Somphong A."/>
            <person name="Phongsopitanun W."/>
        </authorList>
    </citation>
    <scope>NUCLEOTIDE SEQUENCE</scope>
    <source>
        <strain evidence="3">Pm04-4</strain>
    </source>
</reference>
<evidence type="ECO:0000313" key="3">
    <source>
        <dbReference type="EMBL" id="MCY1145360.1"/>
    </source>
</evidence>
<protein>
    <submittedName>
        <fullName evidence="3">IPT/TIG domain-containing protein</fullName>
    </submittedName>
</protein>
<organism evidence="3 4">
    <name type="scientific">Paractinoplanes pyxinae</name>
    <dbReference type="NCBI Taxonomy" id="2997416"/>
    <lineage>
        <taxon>Bacteria</taxon>
        <taxon>Bacillati</taxon>
        <taxon>Actinomycetota</taxon>
        <taxon>Actinomycetes</taxon>
        <taxon>Micromonosporales</taxon>
        <taxon>Micromonosporaceae</taxon>
        <taxon>Paractinoplanes</taxon>
    </lineage>
</organism>
<gene>
    <name evidence="3" type="ORF">OWR29_45790</name>
</gene>
<dbReference type="InterPro" id="IPR014756">
    <property type="entry name" value="Ig_E-set"/>
</dbReference>